<dbReference type="PANTHER" id="PTHR31170">
    <property type="entry name" value="BNAC04G53230D PROTEIN"/>
    <property type="match status" value="1"/>
</dbReference>
<feature type="transmembrane region" description="Helical" evidence="1">
    <location>
        <begin position="385"/>
        <end position="409"/>
    </location>
</feature>
<accession>A0A6P8E6U4</accession>
<dbReference type="OrthoDB" id="672127at2759"/>
<name>A0A6P8E6U4_PUNGR</name>
<dbReference type="RefSeq" id="XP_031405697.1">
    <property type="nucleotide sequence ID" value="XM_031549837.1"/>
</dbReference>
<dbReference type="GeneID" id="116214432"/>
<dbReference type="Pfam" id="PF03140">
    <property type="entry name" value="DUF247"/>
    <property type="match status" value="2"/>
</dbReference>
<evidence type="ECO:0000313" key="3">
    <source>
        <dbReference type="RefSeq" id="XP_031405697.1"/>
    </source>
</evidence>
<gene>
    <name evidence="3" type="primary">LOC116214432</name>
</gene>
<sequence length="415" mass="47560">MASEEMSSNDQINETAIEMAFNNITGQLNTLAPTSMNYIFKVHPDQRSVNEKAYEPVLLSIGPYHYHKRNSDQLRYVQQQKLRYLNDLIKRKEEEKRASRSDCPMTHTTLFNMAVNCHPSSKIAKDSIESLLKEPSSSPSSLSESRQLDPEKLKEFKHLLDLVHKFMLVGEILEKKEEGASPQKQEQGRRTIWKVCDEKALKGAGTVWKCCGGKALNGARTIWKFCGGKALNSPQTQSPKRTLSAVELRDHGVTFKKAEQRELYNITFEKGLLQIPVIQIDDATEVRFRNMIAYEGSYIKDYMDFMDSLVNTREDAKLLRRHEIIKSFVGDDETVATVFNKMCKNVVISPNSYYKKIADDLSDYCKRRRHGSMVKFWDNYLSSPWAILSVFAASILLILTMTQTVYTALSYYNAK</sequence>
<evidence type="ECO:0000256" key="1">
    <source>
        <dbReference type="SAM" id="Phobius"/>
    </source>
</evidence>
<dbReference type="InterPro" id="IPR004158">
    <property type="entry name" value="DUF247_pln"/>
</dbReference>
<dbReference type="PANTHER" id="PTHR31170:SF17">
    <property type="match status" value="1"/>
</dbReference>
<protein>
    <submittedName>
        <fullName evidence="3">Uncharacterized protein LOC116214432</fullName>
    </submittedName>
</protein>
<keyword evidence="1" id="KW-0472">Membrane</keyword>
<reference evidence="3" key="2">
    <citation type="submission" date="2025-08" db="UniProtKB">
        <authorList>
            <consortium name="RefSeq"/>
        </authorList>
    </citation>
    <scope>IDENTIFICATION</scope>
    <source>
        <tissue evidence="3">Leaf</tissue>
    </source>
</reference>
<keyword evidence="2" id="KW-1185">Reference proteome</keyword>
<organism evidence="2 3">
    <name type="scientific">Punica granatum</name>
    <name type="common">Pomegranate</name>
    <dbReference type="NCBI Taxonomy" id="22663"/>
    <lineage>
        <taxon>Eukaryota</taxon>
        <taxon>Viridiplantae</taxon>
        <taxon>Streptophyta</taxon>
        <taxon>Embryophyta</taxon>
        <taxon>Tracheophyta</taxon>
        <taxon>Spermatophyta</taxon>
        <taxon>Magnoliopsida</taxon>
        <taxon>eudicotyledons</taxon>
        <taxon>Gunneridae</taxon>
        <taxon>Pentapetalae</taxon>
        <taxon>rosids</taxon>
        <taxon>malvids</taxon>
        <taxon>Myrtales</taxon>
        <taxon>Lythraceae</taxon>
        <taxon>Punica</taxon>
    </lineage>
</organism>
<reference evidence="2" key="1">
    <citation type="journal article" date="2020" name="Plant Biotechnol. J.">
        <title>The pomegranate (Punica granatum L.) draft genome dissects genetic divergence between soft- and hard-seeded cultivars.</title>
        <authorList>
            <person name="Luo X."/>
            <person name="Li H."/>
            <person name="Wu Z."/>
            <person name="Yao W."/>
            <person name="Zhao P."/>
            <person name="Cao D."/>
            <person name="Yu H."/>
            <person name="Li K."/>
            <person name="Poudel K."/>
            <person name="Zhao D."/>
            <person name="Zhang F."/>
            <person name="Xia X."/>
            <person name="Chen L."/>
            <person name="Wang Q."/>
            <person name="Jing D."/>
            <person name="Cao S."/>
        </authorList>
    </citation>
    <scope>NUCLEOTIDE SEQUENCE [LARGE SCALE GENOMIC DNA]</scope>
    <source>
        <strain evidence="2">cv. Tunisia</strain>
    </source>
</reference>
<proteinExistence type="predicted"/>
<keyword evidence="1" id="KW-0812">Transmembrane</keyword>
<keyword evidence="1" id="KW-1133">Transmembrane helix</keyword>
<evidence type="ECO:0000313" key="2">
    <source>
        <dbReference type="Proteomes" id="UP000515151"/>
    </source>
</evidence>
<dbReference type="AlphaFoldDB" id="A0A6P8E6U4"/>
<dbReference type="Proteomes" id="UP000515151">
    <property type="component" value="Chromosome 7"/>
</dbReference>